<accession>A0A3N0DP34</accession>
<dbReference type="Proteomes" id="UP000267469">
    <property type="component" value="Unassembled WGS sequence"/>
</dbReference>
<keyword evidence="1" id="KW-0472">Membrane</keyword>
<gene>
    <name evidence="2" type="ORF">ED312_21010</name>
</gene>
<keyword evidence="1" id="KW-0812">Transmembrane</keyword>
<proteinExistence type="predicted"/>
<dbReference type="RefSeq" id="WP_123217987.1">
    <property type="nucleotide sequence ID" value="NZ_RJTM01000160.1"/>
</dbReference>
<comment type="caution">
    <text evidence="2">The sequence shown here is derived from an EMBL/GenBank/DDBJ whole genome shotgun (WGS) entry which is preliminary data.</text>
</comment>
<evidence type="ECO:0000256" key="1">
    <source>
        <dbReference type="SAM" id="Phobius"/>
    </source>
</evidence>
<protein>
    <submittedName>
        <fullName evidence="2">Uncharacterized protein</fullName>
    </submittedName>
</protein>
<evidence type="ECO:0000313" key="3">
    <source>
        <dbReference type="Proteomes" id="UP000267469"/>
    </source>
</evidence>
<keyword evidence="3" id="KW-1185">Reference proteome</keyword>
<evidence type="ECO:0000313" key="2">
    <source>
        <dbReference type="EMBL" id="RNL77415.1"/>
    </source>
</evidence>
<sequence length="94" mass="10471">MQLYQTLFSRFKEMYYASVTIGIIASSCAGSVAAMLILMNGYGMWHMLQLFLIVAVAMTYNTTVLAQLRPRFVFNTLLISLSASIVVIAGYVLF</sequence>
<dbReference type="AlphaFoldDB" id="A0A3N0DP34"/>
<name>A0A3N0DP34_SINP1</name>
<dbReference type="EMBL" id="RJTM01000160">
    <property type="protein sequence ID" value="RNL77415.1"/>
    <property type="molecule type" value="Genomic_DNA"/>
</dbReference>
<organism evidence="2 3">
    <name type="scientific">Sinomicrobium pectinilyticum</name>
    <dbReference type="NCBI Taxonomy" id="1084421"/>
    <lineage>
        <taxon>Bacteria</taxon>
        <taxon>Pseudomonadati</taxon>
        <taxon>Bacteroidota</taxon>
        <taxon>Flavobacteriia</taxon>
        <taxon>Flavobacteriales</taxon>
        <taxon>Flavobacteriaceae</taxon>
        <taxon>Sinomicrobium</taxon>
    </lineage>
</organism>
<keyword evidence="1" id="KW-1133">Transmembrane helix</keyword>
<feature type="transmembrane region" description="Helical" evidence="1">
    <location>
        <begin position="43"/>
        <end position="60"/>
    </location>
</feature>
<feature type="transmembrane region" description="Helical" evidence="1">
    <location>
        <begin position="15"/>
        <end position="37"/>
    </location>
</feature>
<feature type="transmembrane region" description="Helical" evidence="1">
    <location>
        <begin position="72"/>
        <end position="93"/>
    </location>
</feature>
<reference evidence="2 3" key="1">
    <citation type="submission" date="2018-10" db="EMBL/GenBank/DDBJ databases">
        <title>Sinomicrobium pectinilyticum sp. nov., a pectinase-producing bacterium isolated from alkaline and saline soil, and emended description of the genus Sinomicrobium.</title>
        <authorList>
            <person name="Cheng B."/>
            <person name="Li C."/>
            <person name="Lai Q."/>
            <person name="Du M."/>
            <person name="Shao Z."/>
            <person name="Xu P."/>
            <person name="Yang C."/>
        </authorList>
    </citation>
    <scope>NUCLEOTIDE SEQUENCE [LARGE SCALE GENOMIC DNA]</scope>
    <source>
        <strain evidence="2 3">5DNS001</strain>
    </source>
</reference>
<dbReference type="OrthoDB" id="1467832at2"/>